<evidence type="ECO:0000256" key="4">
    <source>
        <dbReference type="ARBA" id="ARBA00022989"/>
    </source>
</evidence>
<keyword evidence="3 6" id="KW-0812">Transmembrane</keyword>
<gene>
    <name evidence="9" type="ORF">A2664_01525</name>
</gene>
<feature type="transmembrane region" description="Helical" evidence="6">
    <location>
        <begin position="471"/>
        <end position="491"/>
    </location>
</feature>
<feature type="domain" description="DUF4131" evidence="8">
    <location>
        <begin position="25"/>
        <end position="182"/>
    </location>
</feature>
<dbReference type="Proteomes" id="UP000178873">
    <property type="component" value="Unassembled WGS sequence"/>
</dbReference>
<dbReference type="PANTHER" id="PTHR30619">
    <property type="entry name" value="DNA INTERNALIZATION/COMPETENCE PROTEIN COMEC/REC2"/>
    <property type="match status" value="1"/>
</dbReference>
<dbReference type="AlphaFoldDB" id="A0A1G2M4Z9"/>
<feature type="transmembrane region" description="Helical" evidence="6">
    <location>
        <begin position="401"/>
        <end position="428"/>
    </location>
</feature>
<feature type="transmembrane region" description="Helical" evidence="6">
    <location>
        <begin position="346"/>
        <end position="363"/>
    </location>
</feature>
<comment type="subcellular location">
    <subcellularLocation>
        <location evidence="1">Cell membrane</location>
        <topology evidence="1">Multi-pass membrane protein</topology>
    </subcellularLocation>
</comment>
<dbReference type="NCBIfam" id="TIGR00360">
    <property type="entry name" value="ComEC_N-term"/>
    <property type="match status" value="1"/>
</dbReference>
<feature type="transmembrane region" description="Helical" evidence="6">
    <location>
        <begin position="29"/>
        <end position="46"/>
    </location>
</feature>
<dbReference type="Pfam" id="PF03772">
    <property type="entry name" value="Competence"/>
    <property type="match status" value="1"/>
</dbReference>
<evidence type="ECO:0000259" key="8">
    <source>
        <dbReference type="Pfam" id="PF13567"/>
    </source>
</evidence>
<evidence type="ECO:0000256" key="5">
    <source>
        <dbReference type="ARBA" id="ARBA00023136"/>
    </source>
</evidence>
<proteinExistence type="predicted"/>
<dbReference type="InterPro" id="IPR004477">
    <property type="entry name" value="ComEC_N"/>
</dbReference>
<evidence type="ECO:0008006" key="11">
    <source>
        <dbReference type="Google" id="ProtNLM"/>
    </source>
</evidence>
<name>A0A1G2M4Z9_9BACT</name>
<feature type="transmembrane region" description="Helical" evidence="6">
    <location>
        <begin position="5"/>
        <end position="23"/>
    </location>
</feature>
<dbReference type="Pfam" id="PF13567">
    <property type="entry name" value="DUF4131"/>
    <property type="match status" value="1"/>
</dbReference>
<evidence type="ECO:0000259" key="7">
    <source>
        <dbReference type="Pfam" id="PF03772"/>
    </source>
</evidence>
<evidence type="ECO:0000256" key="1">
    <source>
        <dbReference type="ARBA" id="ARBA00004651"/>
    </source>
</evidence>
<evidence type="ECO:0000256" key="6">
    <source>
        <dbReference type="SAM" id="Phobius"/>
    </source>
</evidence>
<dbReference type="GO" id="GO:0005886">
    <property type="term" value="C:plasma membrane"/>
    <property type="evidence" value="ECO:0007669"/>
    <property type="project" value="UniProtKB-SubCell"/>
</dbReference>
<evidence type="ECO:0000313" key="10">
    <source>
        <dbReference type="Proteomes" id="UP000178873"/>
    </source>
</evidence>
<evidence type="ECO:0000256" key="2">
    <source>
        <dbReference type="ARBA" id="ARBA00022475"/>
    </source>
</evidence>
<feature type="transmembrane region" description="Helical" evidence="6">
    <location>
        <begin position="375"/>
        <end position="395"/>
    </location>
</feature>
<dbReference type="PANTHER" id="PTHR30619:SF7">
    <property type="entry name" value="BETA-LACTAMASE DOMAIN PROTEIN"/>
    <property type="match status" value="1"/>
</dbReference>
<evidence type="ECO:0000256" key="3">
    <source>
        <dbReference type="ARBA" id="ARBA00022692"/>
    </source>
</evidence>
<feature type="transmembrane region" description="Helical" evidence="6">
    <location>
        <begin position="282"/>
        <end position="312"/>
    </location>
</feature>
<dbReference type="InterPro" id="IPR052159">
    <property type="entry name" value="Competence_DNA_uptake"/>
</dbReference>
<dbReference type="EMBL" id="MHRF01000007">
    <property type="protein sequence ID" value="OHA18132.1"/>
    <property type="molecule type" value="Genomic_DNA"/>
</dbReference>
<accession>A0A1G2M4Z9</accession>
<dbReference type="STRING" id="1802301.A2664_01525"/>
<keyword evidence="5 6" id="KW-0472">Membrane</keyword>
<evidence type="ECO:0000313" key="9">
    <source>
        <dbReference type="EMBL" id="OHA18132.1"/>
    </source>
</evidence>
<feature type="transmembrane region" description="Helical" evidence="6">
    <location>
        <begin position="55"/>
        <end position="73"/>
    </location>
</feature>
<keyword evidence="4 6" id="KW-1133">Transmembrane helix</keyword>
<keyword evidence="2" id="KW-1003">Cell membrane</keyword>
<reference evidence="9 10" key="1">
    <citation type="journal article" date="2016" name="Nat. Commun.">
        <title>Thousands of microbial genomes shed light on interconnected biogeochemical processes in an aquifer system.</title>
        <authorList>
            <person name="Anantharaman K."/>
            <person name="Brown C.T."/>
            <person name="Hug L.A."/>
            <person name="Sharon I."/>
            <person name="Castelle C.J."/>
            <person name="Probst A.J."/>
            <person name="Thomas B.C."/>
            <person name="Singh A."/>
            <person name="Wilkins M.J."/>
            <person name="Karaoz U."/>
            <person name="Brodie E.L."/>
            <person name="Williams K.H."/>
            <person name="Hubbard S.S."/>
            <person name="Banfield J.F."/>
        </authorList>
    </citation>
    <scope>NUCLEOTIDE SEQUENCE [LARGE SCALE GENOMIC DNA]</scope>
</reference>
<feature type="domain" description="ComEC/Rec2-related protein" evidence="7">
    <location>
        <begin position="227"/>
        <end position="492"/>
    </location>
</feature>
<protein>
    <recommendedName>
        <fullName evidence="11">ComEC/Rec2-related protein domain-containing protein</fullName>
    </recommendedName>
</protein>
<comment type="caution">
    <text evidence="9">The sequence shown here is derived from an EMBL/GenBank/DDBJ whole genome shotgun (WGS) entry which is preliminary data.</text>
</comment>
<sequence>MRRNVFEMIVSAFLIGVFLRSFFELSFYTILFLFFLACVFLAYGFFSKQGRERRLFFLIPLFFLCALLGAIRYELSEPHSSVLGQFIGETVILEGTISGEPDRRDTNTVLAVRVDVVQVNQQLLKTRELIRISAPIYPEFLYGDRIRVRGVVEKPENFETDSGRIFDYQSYLAKEGVYYQISRPVITFIEHGQGNPIASYLFQFKHALLASSARVIPDPEHGLLAGLLFGEKHSIGDDFSELFRKSGLVHIVVLSGFNLTIVAYALMYLFSFLPRTLSVGAGGLGILAFTIMTGASATAVRAALMAGIALLAKVTARAYRIKRALFLAALSMILYNPKLLVFDPSFQLSFLATIGLVYFSPFVEKKICFVPERFGLREIVAATLSTQLFVLPLLINLSGTVSLIGIFANIAVLPMIPITMFFGALASFAGLLHTVLATPFGYAAYFLLHYEILAAEFFGNLPLAAVSVPSLPTWVIVLSYLALGAFIYRLYRKKEGRSTLPLPARNFSQSHSN</sequence>
<feature type="transmembrane region" description="Helical" evidence="6">
    <location>
        <begin position="248"/>
        <end position="270"/>
    </location>
</feature>
<dbReference type="InterPro" id="IPR025405">
    <property type="entry name" value="DUF4131"/>
</dbReference>
<organism evidence="9 10">
    <name type="scientific">Candidatus Taylorbacteria bacterium RIFCSPHIGHO2_01_FULL_46_22b</name>
    <dbReference type="NCBI Taxonomy" id="1802301"/>
    <lineage>
        <taxon>Bacteria</taxon>
        <taxon>Candidatus Tayloriibacteriota</taxon>
    </lineage>
</organism>